<sequence length="189" mass="21223">MADDRYIEAKRTIRPIIGQRTRASSVPATSSRQPADNDGMHQSIYSTLSLALRHPSPPSRHAAYLDPQANNSKAVIQPANSIKWAGFKSKHVPRDSLKHTEPAIFKKSVRTVRANKMSARHGRLELELSEMMDGVSLTGYCMGDTSKRSSEDREERESRKELRDGMDLDDGKKEDDEGDIDMEWLKIGA</sequence>
<evidence type="ECO:0000313" key="3">
    <source>
        <dbReference type="Proteomes" id="UP000178129"/>
    </source>
</evidence>
<dbReference type="AlphaFoldDB" id="A0A1E1LBN1"/>
<keyword evidence="3" id="KW-1185">Reference proteome</keyword>
<dbReference type="Proteomes" id="UP000178129">
    <property type="component" value="Unassembled WGS sequence"/>
</dbReference>
<name>A0A1E1LBN1_9HELO</name>
<evidence type="ECO:0000313" key="2">
    <source>
        <dbReference type="EMBL" id="CZT07963.1"/>
    </source>
</evidence>
<dbReference type="EMBL" id="FJUW01000045">
    <property type="protein sequence ID" value="CZT07963.1"/>
    <property type="molecule type" value="Genomic_DNA"/>
</dbReference>
<gene>
    <name evidence="2" type="ORF">RCO7_09632</name>
</gene>
<feature type="region of interest" description="Disordered" evidence="1">
    <location>
        <begin position="140"/>
        <end position="181"/>
    </location>
</feature>
<proteinExistence type="predicted"/>
<feature type="compositionally biased region" description="Basic and acidic residues" evidence="1">
    <location>
        <begin position="145"/>
        <end position="175"/>
    </location>
</feature>
<organism evidence="2 3">
    <name type="scientific">Rhynchosporium graminicola</name>
    <dbReference type="NCBI Taxonomy" id="2792576"/>
    <lineage>
        <taxon>Eukaryota</taxon>
        <taxon>Fungi</taxon>
        <taxon>Dikarya</taxon>
        <taxon>Ascomycota</taxon>
        <taxon>Pezizomycotina</taxon>
        <taxon>Leotiomycetes</taxon>
        <taxon>Helotiales</taxon>
        <taxon>Ploettnerulaceae</taxon>
        <taxon>Rhynchosporium</taxon>
    </lineage>
</organism>
<feature type="region of interest" description="Disordered" evidence="1">
    <location>
        <begin position="18"/>
        <end position="40"/>
    </location>
</feature>
<reference evidence="3" key="1">
    <citation type="submission" date="2016-03" db="EMBL/GenBank/DDBJ databases">
        <authorList>
            <person name="Ploux O."/>
        </authorList>
    </citation>
    <scope>NUCLEOTIDE SEQUENCE [LARGE SCALE GENOMIC DNA]</scope>
    <source>
        <strain evidence="3">UK7</strain>
    </source>
</reference>
<evidence type="ECO:0000256" key="1">
    <source>
        <dbReference type="SAM" id="MobiDB-lite"/>
    </source>
</evidence>
<feature type="compositionally biased region" description="Polar residues" evidence="1">
    <location>
        <begin position="21"/>
        <end position="34"/>
    </location>
</feature>
<protein>
    <submittedName>
        <fullName evidence="2">Uncharacterized protein</fullName>
    </submittedName>
</protein>
<dbReference type="InParanoid" id="A0A1E1LBN1"/>
<comment type="caution">
    <text evidence="2">The sequence shown here is derived from an EMBL/GenBank/DDBJ whole genome shotgun (WGS) entry which is preliminary data.</text>
</comment>
<accession>A0A1E1LBN1</accession>